<dbReference type="GO" id="GO:0015833">
    <property type="term" value="P:peptide transport"/>
    <property type="evidence" value="ECO:0007669"/>
    <property type="project" value="InterPro"/>
</dbReference>
<dbReference type="Gene3D" id="3.40.50.300">
    <property type="entry name" value="P-loop containing nucleotide triphosphate hydrolases"/>
    <property type="match status" value="1"/>
</dbReference>
<sequence length="250" mass="27201">MTLLSVENVGFSYRSGKPVLEDISFTVPRGANVGLVGESGSGKSTLLRLLLGLDSPQKGRILFDGAPLEARSSGYMRSYRKRVQAVFQDPYSSLDPSHRILRIITEPLRALKIPGDHRQMATKAITAVGLAPDSLERYPHQFSGGQRQRIAIARAIVARPDLVLADEAVSALDLSTRIRVVDLFEEISEAMTMVFVSHDMGVVAALCDQIVVLDKGRIVEAGLTNDILRAPKHPYTQSLLASIPRMPAGS</sequence>
<gene>
    <name evidence="7" type="ORF">SAMN04488056_10219</name>
</gene>
<proteinExistence type="inferred from homology"/>
<evidence type="ECO:0000256" key="3">
    <source>
        <dbReference type="ARBA" id="ARBA00022448"/>
    </source>
</evidence>
<dbReference type="Proteomes" id="UP000199236">
    <property type="component" value="Unassembled WGS sequence"/>
</dbReference>
<dbReference type="AlphaFoldDB" id="A0A1I5BW27"/>
<dbReference type="PANTHER" id="PTHR43776">
    <property type="entry name" value="TRANSPORT ATP-BINDING PROTEIN"/>
    <property type="match status" value="1"/>
</dbReference>
<evidence type="ECO:0000313" key="8">
    <source>
        <dbReference type="Proteomes" id="UP000199236"/>
    </source>
</evidence>
<keyword evidence="5" id="KW-0067">ATP-binding</keyword>
<dbReference type="PROSITE" id="PS00211">
    <property type="entry name" value="ABC_TRANSPORTER_1"/>
    <property type="match status" value="1"/>
</dbReference>
<dbReference type="GO" id="GO:0005524">
    <property type="term" value="F:ATP binding"/>
    <property type="evidence" value="ECO:0007669"/>
    <property type="project" value="UniProtKB-KW"/>
</dbReference>
<dbReference type="CDD" id="cd03257">
    <property type="entry name" value="ABC_NikE_OppD_transporters"/>
    <property type="match status" value="1"/>
</dbReference>
<comment type="subcellular location">
    <subcellularLocation>
        <location evidence="1">Cell inner membrane</location>
        <topology evidence="1">Peripheral membrane protein</topology>
    </subcellularLocation>
</comment>
<dbReference type="SMART" id="SM00382">
    <property type="entry name" value="AAA"/>
    <property type="match status" value="1"/>
</dbReference>
<evidence type="ECO:0000256" key="4">
    <source>
        <dbReference type="ARBA" id="ARBA00022741"/>
    </source>
</evidence>
<dbReference type="SUPFAM" id="SSF52540">
    <property type="entry name" value="P-loop containing nucleoside triphosphate hydrolases"/>
    <property type="match status" value="1"/>
</dbReference>
<dbReference type="InterPro" id="IPR017871">
    <property type="entry name" value="ABC_transporter-like_CS"/>
</dbReference>
<organism evidence="7 8">
    <name type="scientific">Cohaesibacter marisflavi</name>
    <dbReference type="NCBI Taxonomy" id="655353"/>
    <lineage>
        <taxon>Bacteria</taxon>
        <taxon>Pseudomonadati</taxon>
        <taxon>Pseudomonadota</taxon>
        <taxon>Alphaproteobacteria</taxon>
        <taxon>Hyphomicrobiales</taxon>
        <taxon>Cohaesibacteraceae</taxon>
    </lineage>
</organism>
<dbReference type="Pfam" id="PF08352">
    <property type="entry name" value="oligo_HPY"/>
    <property type="match status" value="1"/>
</dbReference>
<dbReference type="PROSITE" id="PS50893">
    <property type="entry name" value="ABC_TRANSPORTER_2"/>
    <property type="match status" value="1"/>
</dbReference>
<accession>A0A1I5BW27</accession>
<comment type="similarity">
    <text evidence="2">Belongs to the ABC transporter superfamily.</text>
</comment>
<dbReference type="GO" id="GO:0005886">
    <property type="term" value="C:plasma membrane"/>
    <property type="evidence" value="ECO:0007669"/>
    <property type="project" value="UniProtKB-SubCell"/>
</dbReference>
<keyword evidence="3" id="KW-0813">Transport</keyword>
<dbReference type="GO" id="GO:0055085">
    <property type="term" value="P:transmembrane transport"/>
    <property type="evidence" value="ECO:0007669"/>
    <property type="project" value="UniProtKB-ARBA"/>
</dbReference>
<keyword evidence="4" id="KW-0547">Nucleotide-binding</keyword>
<name>A0A1I5BW27_9HYPH</name>
<dbReference type="GO" id="GO:0016887">
    <property type="term" value="F:ATP hydrolysis activity"/>
    <property type="evidence" value="ECO:0007669"/>
    <property type="project" value="InterPro"/>
</dbReference>
<dbReference type="InterPro" id="IPR013563">
    <property type="entry name" value="Oligopep_ABC_C"/>
</dbReference>
<protein>
    <submittedName>
        <fullName evidence="7">Oligopeptide/dipeptide transporter, C-terminal region</fullName>
    </submittedName>
</protein>
<evidence type="ECO:0000256" key="1">
    <source>
        <dbReference type="ARBA" id="ARBA00004417"/>
    </source>
</evidence>
<evidence type="ECO:0000259" key="6">
    <source>
        <dbReference type="PROSITE" id="PS50893"/>
    </source>
</evidence>
<dbReference type="OrthoDB" id="8456289at2"/>
<evidence type="ECO:0000313" key="7">
    <source>
        <dbReference type="EMBL" id="SFN78900.1"/>
    </source>
</evidence>
<reference evidence="7 8" key="1">
    <citation type="submission" date="2016-10" db="EMBL/GenBank/DDBJ databases">
        <authorList>
            <person name="de Groot N.N."/>
        </authorList>
    </citation>
    <scope>NUCLEOTIDE SEQUENCE [LARGE SCALE GENOMIC DNA]</scope>
    <source>
        <strain evidence="7 8">CGMCC 1.9157</strain>
    </source>
</reference>
<dbReference type="Pfam" id="PF00005">
    <property type="entry name" value="ABC_tran"/>
    <property type="match status" value="1"/>
</dbReference>
<dbReference type="RefSeq" id="WP_090069032.1">
    <property type="nucleotide sequence ID" value="NZ_FOVR01000002.1"/>
</dbReference>
<evidence type="ECO:0000256" key="5">
    <source>
        <dbReference type="ARBA" id="ARBA00022840"/>
    </source>
</evidence>
<dbReference type="InterPro" id="IPR003593">
    <property type="entry name" value="AAA+_ATPase"/>
</dbReference>
<dbReference type="InterPro" id="IPR027417">
    <property type="entry name" value="P-loop_NTPase"/>
</dbReference>
<dbReference type="EMBL" id="FOVR01000002">
    <property type="protein sequence ID" value="SFN78900.1"/>
    <property type="molecule type" value="Genomic_DNA"/>
</dbReference>
<evidence type="ECO:0000256" key="2">
    <source>
        <dbReference type="ARBA" id="ARBA00005417"/>
    </source>
</evidence>
<feature type="domain" description="ABC transporter" evidence="6">
    <location>
        <begin position="4"/>
        <end position="240"/>
    </location>
</feature>
<keyword evidence="8" id="KW-1185">Reference proteome</keyword>
<dbReference type="STRING" id="655353.SAMN04488056_10219"/>
<dbReference type="InterPro" id="IPR003439">
    <property type="entry name" value="ABC_transporter-like_ATP-bd"/>
</dbReference>
<dbReference type="InterPro" id="IPR050319">
    <property type="entry name" value="ABC_transp_ATP-bind"/>
</dbReference>